<reference evidence="1" key="1">
    <citation type="submission" date="2022-08" db="EMBL/GenBank/DDBJ databases">
        <title>A Global Phylogenomic Analysis of the Shiitake Genus Lentinula.</title>
        <authorList>
            <consortium name="DOE Joint Genome Institute"/>
            <person name="Sierra-Patev S."/>
            <person name="Min B."/>
            <person name="Naranjo-Ortiz M."/>
            <person name="Looney B."/>
            <person name="Konkel Z."/>
            <person name="Slot J.C."/>
            <person name="Sakamoto Y."/>
            <person name="Steenwyk J.L."/>
            <person name="Rokas A."/>
            <person name="Carro J."/>
            <person name="Camarero S."/>
            <person name="Ferreira P."/>
            <person name="Molpeceres G."/>
            <person name="Ruiz-Duenas F.J."/>
            <person name="Serrano A."/>
            <person name="Henrissat B."/>
            <person name="Drula E."/>
            <person name="Hughes K.W."/>
            <person name="Mata J.L."/>
            <person name="Ishikawa N.K."/>
            <person name="Vargas-Isla R."/>
            <person name="Ushijima S."/>
            <person name="Smith C.A."/>
            <person name="Ahrendt S."/>
            <person name="Andreopoulos W."/>
            <person name="He G."/>
            <person name="Labutti K."/>
            <person name="Lipzen A."/>
            <person name="Ng V."/>
            <person name="Riley R."/>
            <person name="Sandor L."/>
            <person name="Barry K."/>
            <person name="Martinez A.T."/>
            <person name="Xiao Y."/>
            <person name="Gibbons J.G."/>
            <person name="Terashima K."/>
            <person name="Grigoriev I.V."/>
            <person name="Hibbett D.S."/>
        </authorList>
    </citation>
    <scope>NUCLEOTIDE SEQUENCE</scope>
    <source>
        <strain evidence="1">JLM2183</strain>
    </source>
</reference>
<keyword evidence="2" id="KW-1185">Reference proteome</keyword>
<gene>
    <name evidence="1" type="ORF">J3R30DRAFT_3406327</name>
</gene>
<dbReference type="EMBL" id="JAOTPV010000016">
    <property type="protein sequence ID" value="KAJ4474333.1"/>
    <property type="molecule type" value="Genomic_DNA"/>
</dbReference>
<dbReference type="Proteomes" id="UP001150266">
    <property type="component" value="Unassembled WGS sequence"/>
</dbReference>
<organism evidence="1 2">
    <name type="scientific">Lentinula aciculospora</name>
    <dbReference type="NCBI Taxonomy" id="153920"/>
    <lineage>
        <taxon>Eukaryota</taxon>
        <taxon>Fungi</taxon>
        <taxon>Dikarya</taxon>
        <taxon>Basidiomycota</taxon>
        <taxon>Agaricomycotina</taxon>
        <taxon>Agaricomycetes</taxon>
        <taxon>Agaricomycetidae</taxon>
        <taxon>Agaricales</taxon>
        <taxon>Marasmiineae</taxon>
        <taxon>Omphalotaceae</taxon>
        <taxon>Lentinula</taxon>
    </lineage>
</organism>
<comment type="caution">
    <text evidence="1">The sequence shown here is derived from an EMBL/GenBank/DDBJ whole genome shotgun (WGS) entry which is preliminary data.</text>
</comment>
<sequence length="266" mass="29811">MISRCQLGNWRVIDPKAKAIQYDKKSLLVSLALANIPPSVQILSYPDLFTISKLSVLTEFYLGIMSRYDPKVIPDSLSLEQEWSESFTFTINKFPPPQLPMPSEPPSNLTNIEKKKHEKKGRRVVAGILPAQLFIAKRHAARDNSYDGGAHILQKSYDPTSATTRSAMTTQAKQLAKRIVIGEVWTALVFKAVGILQRGLSVTLMYHYSVPPRYIYNSLLQSEGVMAPRAKNNLQGVVSMVVSSIRQDWVPVGGTESRRRNVRTIL</sequence>
<dbReference type="AlphaFoldDB" id="A0A9W9A5Y8"/>
<proteinExistence type="predicted"/>
<evidence type="ECO:0000313" key="1">
    <source>
        <dbReference type="EMBL" id="KAJ4474333.1"/>
    </source>
</evidence>
<protein>
    <submittedName>
        <fullName evidence="1">Uncharacterized protein</fullName>
    </submittedName>
</protein>
<name>A0A9W9A5Y8_9AGAR</name>
<accession>A0A9W9A5Y8</accession>
<evidence type="ECO:0000313" key="2">
    <source>
        <dbReference type="Proteomes" id="UP001150266"/>
    </source>
</evidence>